<evidence type="ECO:0000313" key="2">
    <source>
        <dbReference type="EMBL" id="VDO76275.1"/>
    </source>
</evidence>
<organism evidence="2">
    <name type="scientific">Heligmosomoides polygyrus</name>
    <name type="common">Parasitic roundworm</name>
    <dbReference type="NCBI Taxonomy" id="6339"/>
    <lineage>
        <taxon>Eukaryota</taxon>
        <taxon>Metazoa</taxon>
        <taxon>Ecdysozoa</taxon>
        <taxon>Nematoda</taxon>
        <taxon>Chromadorea</taxon>
        <taxon>Rhabditida</taxon>
        <taxon>Rhabditina</taxon>
        <taxon>Rhabditomorpha</taxon>
        <taxon>Strongyloidea</taxon>
        <taxon>Heligmosomidae</taxon>
        <taxon>Heligmosomoides</taxon>
    </lineage>
</organism>
<dbReference type="PANTHER" id="PTHR21523">
    <property type="match status" value="1"/>
</dbReference>
<name>A0A3P8BU99_HELPZ</name>
<dbReference type="AlphaFoldDB" id="A0A3P8BU99"/>
<evidence type="ECO:0000313" key="4">
    <source>
        <dbReference type="WBParaSite" id="HPBE_0000841701-mRNA-1"/>
    </source>
</evidence>
<dbReference type="WBParaSite" id="HPBE_0000841701-mRNA-1">
    <property type="protein sequence ID" value="HPBE_0000841701-mRNA-1"/>
    <property type="gene ID" value="HPBE_0000841701"/>
</dbReference>
<dbReference type="Pfam" id="PF04870">
    <property type="entry name" value="Moulting_cycle"/>
    <property type="match status" value="1"/>
</dbReference>
<dbReference type="PANTHER" id="PTHR21523:SF46">
    <property type="entry name" value="MLT-TEN (MLT-10) RELATED"/>
    <property type="match status" value="1"/>
</dbReference>
<gene>
    <name evidence="2" type="ORF">HPBE_LOCUS8418</name>
</gene>
<feature type="compositionally biased region" description="Polar residues" evidence="1">
    <location>
        <begin position="8"/>
        <end position="17"/>
    </location>
</feature>
<dbReference type="EMBL" id="UZAH01026144">
    <property type="protein sequence ID" value="VDO76275.1"/>
    <property type="molecule type" value="Genomic_DNA"/>
</dbReference>
<evidence type="ECO:0000256" key="1">
    <source>
        <dbReference type="SAM" id="MobiDB-lite"/>
    </source>
</evidence>
<reference evidence="4" key="2">
    <citation type="submission" date="2019-09" db="UniProtKB">
        <authorList>
            <consortium name="WormBaseParasite"/>
        </authorList>
    </citation>
    <scope>IDENTIFICATION</scope>
</reference>
<dbReference type="OrthoDB" id="5917548at2759"/>
<accession>A0A3P8BU99</accession>
<keyword evidence="3" id="KW-1185">Reference proteome</keyword>
<feature type="compositionally biased region" description="Polar residues" evidence="1">
    <location>
        <begin position="32"/>
        <end position="52"/>
    </location>
</feature>
<evidence type="ECO:0000313" key="3">
    <source>
        <dbReference type="Proteomes" id="UP000050761"/>
    </source>
</evidence>
<proteinExistence type="predicted"/>
<dbReference type="Proteomes" id="UP000050761">
    <property type="component" value="Unassembled WGS sequence"/>
</dbReference>
<dbReference type="InterPro" id="IPR006954">
    <property type="entry name" value="Mlt-10-like"/>
</dbReference>
<protein>
    <submittedName>
        <fullName evidence="4">BURP domain-containing protein</fullName>
    </submittedName>
</protein>
<sequence length="421" mass="47366">MDKRRSATGLQQRQAVNGQKKKLEKEGHHSASPKTTFETQSTSARSVAGSEVQNQARLPPLIERTTKSPVQRVASLFVTLFGKVSSTDLPSKWSATYKNVEKLTKILESNEKLPGVRVYGERVYDLVMETGDEQKPKLAEVYVPPFLKDAFGMVNAFSGGKNERILSPRVAPLMPERDHPKGFLSPSLFPFYKDDAEEQIMPVPKMLEEAGLNEKDREKVLEMVMEISGARETVDKALKVLNHLSSYGLGDKLFSASEKVADNFERLRASLKKGQTKQLDKRGFTFMEPSQLKKLHDDQDKTRLPIGDFSGNLARLLSRNYERAPGRCPYRDDPLPSPLHTACPSRGPRPRRYCGRKLARSGESMKSSSGWWKRRWRTDTTVVGDSGQETAARTAGLNETEIKSMVDDYSNLKEEDRENAL</sequence>
<feature type="region of interest" description="Disordered" evidence="1">
    <location>
        <begin position="1"/>
        <end position="52"/>
    </location>
</feature>
<reference evidence="2 3" key="1">
    <citation type="submission" date="2018-11" db="EMBL/GenBank/DDBJ databases">
        <authorList>
            <consortium name="Pathogen Informatics"/>
        </authorList>
    </citation>
    <scope>NUCLEOTIDE SEQUENCE [LARGE SCALE GENOMIC DNA]</scope>
</reference>